<gene>
    <name evidence="1" type="ORF">B0H16DRAFT_1546064</name>
</gene>
<sequence length="311" mass="35667">MENSTITSNGGNFFAGSQGFTINRCVFNNFGEITTPDIHRIPMGNIDLQRQIRSDELRFDDTVGVVRHERRRGCVRRVYSAKVEGCSSDMTAMVYDGDTAEQEWWRDVVKYTRMRHPNIFQIYGISSANGIHAALFHGDLIPYKYFLDLYKHSPVLTVYSIVFASTQLWGARQYFGFRVGTYPSEYTLWIRPPTGLLSVDFTATEESIDHEEPLTFGRTTLENPPFGFGALNLERMVIDWMTLTEYHQACESLCYHSARNWIPSSAPVTIGAVVSWPLGRHYEDPLRIACLDLEPDLRFEPPFFPHDLVKQ</sequence>
<name>A0AAD7NAY4_9AGAR</name>
<proteinExistence type="predicted"/>
<protein>
    <recommendedName>
        <fullName evidence="3">Protein kinase domain-containing protein</fullName>
    </recommendedName>
</protein>
<reference evidence="1" key="1">
    <citation type="submission" date="2023-03" db="EMBL/GenBank/DDBJ databases">
        <title>Massive genome expansion in bonnet fungi (Mycena s.s.) driven by repeated elements and novel gene families across ecological guilds.</title>
        <authorList>
            <consortium name="Lawrence Berkeley National Laboratory"/>
            <person name="Harder C.B."/>
            <person name="Miyauchi S."/>
            <person name="Viragh M."/>
            <person name="Kuo A."/>
            <person name="Thoen E."/>
            <person name="Andreopoulos B."/>
            <person name="Lu D."/>
            <person name="Skrede I."/>
            <person name="Drula E."/>
            <person name="Henrissat B."/>
            <person name="Morin E."/>
            <person name="Kohler A."/>
            <person name="Barry K."/>
            <person name="LaButti K."/>
            <person name="Morin E."/>
            <person name="Salamov A."/>
            <person name="Lipzen A."/>
            <person name="Mereny Z."/>
            <person name="Hegedus B."/>
            <person name="Baldrian P."/>
            <person name="Stursova M."/>
            <person name="Weitz H."/>
            <person name="Taylor A."/>
            <person name="Grigoriev I.V."/>
            <person name="Nagy L.G."/>
            <person name="Martin F."/>
            <person name="Kauserud H."/>
        </authorList>
    </citation>
    <scope>NUCLEOTIDE SEQUENCE</scope>
    <source>
        <strain evidence="1">CBHHK182m</strain>
    </source>
</reference>
<comment type="caution">
    <text evidence="1">The sequence shown here is derived from an EMBL/GenBank/DDBJ whole genome shotgun (WGS) entry which is preliminary data.</text>
</comment>
<evidence type="ECO:0008006" key="3">
    <source>
        <dbReference type="Google" id="ProtNLM"/>
    </source>
</evidence>
<dbReference type="AlphaFoldDB" id="A0AAD7NAY4"/>
<accession>A0AAD7NAY4</accession>
<keyword evidence="2" id="KW-1185">Reference proteome</keyword>
<organism evidence="1 2">
    <name type="scientific">Mycena metata</name>
    <dbReference type="NCBI Taxonomy" id="1033252"/>
    <lineage>
        <taxon>Eukaryota</taxon>
        <taxon>Fungi</taxon>
        <taxon>Dikarya</taxon>
        <taxon>Basidiomycota</taxon>
        <taxon>Agaricomycotina</taxon>
        <taxon>Agaricomycetes</taxon>
        <taxon>Agaricomycetidae</taxon>
        <taxon>Agaricales</taxon>
        <taxon>Marasmiineae</taxon>
        <taxon>Mycenaceae</taxon>
        <taxon>Mycena</taxon>
    </lineage>
</organism>
<dbReference type="EMBL" id="JARKIB010000058">
    <property type="protein sequence ID" value="KAJ7752646.1"/>
    <property type="molecule type" value="Genomic_DNA"/>
</dbReference>
<evidence type="ECO:0000313" key="2">
    <source>
        <dbReference type="Proteomes" id="UP001215598"/>
    </source>
</evidence>
<dbReference type="Proteomes" id="UP001215598">
    <property type="component" value="Unassembled WGS sequence"/>
</dbReference>
<evidence type="ECO:0000313" key="1">
    <source>
        <dbReference type="EMBL" id="KAJ7752646.1"/>
    </source>
</evidence>